<dbReference type="HOGENOM" id="CLU_674724_0_0_1"/>
<protein>
    <recommendedName>
        <fullName evidence="3">F-box domain-containing protein</fullName>
    </recommendedName>
</protein>
<reference evidence="1 2" key="1">
    <citation type="submission" date="2014-04" db="EMBL/GenBank/DDBJ databases">
        <authorList>
            <consortium name="DOE Joint Genome Institute"/>
            <person name="Kuo A."/>
            <person name="Girlanda M."/>
            <person name="Perotto S."/>
            <person name="Kohler A."/>
            <person name="Nagy L.G."/>
            <person name="Floudas D."/>
            <person name="Copeland A."/>
            <person name="Barry K.W."/>
            <person name="Cichocki N."/>
            <person name="Veneault-Fourrey C."/>
            <person name="LaButti K."/>
            <person name="Lindquist E.A."/>
            <person name="Lipzen A."/>
            <person name="Lundell T."/>
            <person name="Morin E."/>
            <person name="Murat C."/>
            <person name="Sun H."/>
            <person name="Tunlid A."/>
            <person name="Henrissat B."/>
            <person name="Grigoriev I.V."/>
            <person name="Hibbett D.S."/>
            <person name="Martin F."/>
            <person name="Nordberg H.P."/>
            <person name="Cantor M.N."/>
            <person name="Hua S.X."/>
        </authorList>
    </citation>
    <scope>NUCLEOTIDE SEQUENCE [LARGE SCALE GENOMIC DNA]</scope>
    <source>
        <strain evidence="1 2">MUT 4182</strain>
    </source>
</reference>
<dbReference type="Proteomes" id="UP000054248">
    <property type="component" value="Unassembled WGS sequence"/>
</dbReference>
<dbReference type="EMBL" id="KN823307">
    <property type="protein sequence ID" value="KIO18167.1"/>
    <property type="molecule type" value="Genomic_DNA"/>
</dbReference>
<dbReference type="OrthoDB" id="5297217at2759"/>
<evidence type="ECO:0000313" key="1">
    <source>
        <dbReference type="EMBL" id="KIO18167.1"/>
    </source>
</evidence>
<accession>A0A0C3L9J4</accession>
<name>A0A0C3L9J4_9AGAM</name>
<gene>
    <name evidence="1" type="ORF">M407DRAFT_12014</name>
</gene>
<evidence type="ECO:0008006" key="3">
    <source>
        <dbReference type="Google" id="ProtNLM"/>
    </source>
</evidence>
<organism evidence="1 2">
    <name type="scientific">Tulasnella calospora MUT 4182</name>
    <dbReference type="NCBI Taxonomy" id="1051891"/>
    <lineage>
        <taxon>Eukaryota</taxon>
        <taxon>Fungi</taxon>
        <taxon>Dikarya</taxon>
        <taxon>Basidiomycota</taxon>
        <taxon>Agaricomycotina</taxon>
        <taxon>Agaricomycetes</taxon>
        <taxon>Cantharellales</taxon>
        <taxon>Tulasnellaceae</taxon>
        <taxon>Tulasnella</taxon>
    </lineage>
</organism>
<evidence type="ECO:0000313" key="2">
    <source>
        <dbReference type="Proteomes" id="UP000054248"/>
    </source>
</evidence>
<sequence>MANLDSPNRRASRRGLSFLKPLKRFWKWFTAFRPPTSQSRLNRRTRHTLPIVSPISSLPMRSPISSLPQELLIMIAELLILRKDQLAFVKTCRAFQDPGLRALYAHVQVRIPESGSDLILATLFHRPDLIRHIRSYSGPLNLTFQKEDPIWRKMEELGSNPVDLESAPEGYFPIIFKHARGIRELKILYIEPKIIGVQTWATICQLPLVNLIAHREIAKIPMSKLLARIRPDIDQLELTGVFPSWGIENLKREDLPKLESLSANVRLAKLLVPGRPIKSVILNFLDGLQPDEELWLKLSQSSTCIEKLDLWPMRFCGELKRTASYLPWLRHLRLRSNEFYLEEVNKKRVVPPEEIFIEFSCHSQVVKAANYFPDLNTLDLTAGLELKSPYLSHSRDLSQWDFCASRIFSNSKSLKEVNVLGYRSFQRRDVLTTPSIEQSSVGTNTGLESDL</sequence>
<reference evidence="2" key="2">
    <citation type="submission" date="2015-01" db="EMBL/GenBank/DDBJ databases">
        <title>Evolutionary Origins and Diversification of the Mycorrhizal Mutualists.</title>
        <authorList>
            <consortium name="DOE Joint Genome Institute"/>
            <consortium name="Mycorrhizal Genomics Consortium"/>
            <person name="Kohler A."/>
            <person name="Kuo A."/>
            <person name="Nagy L.G."/>
            <person name="Floudas D."/>
            <person name="Copeland A."/>
            <person name="Barry K.W."/>
            <person name="Cichocki N."/>
            <person name="Veneault-Fourrey C."/>
            <person name="LaButti K."/>
            <person name="Lindquist E.A."/>
            <person name="Lipzen A."/>
            <person name="Lundell T."/>
            <person name="Morin E."/>
            <person name="Murat C."/>
            <person name="Riley R."/>
            <person name="Ohm R."/>
            <person name="Sun H."/>
            <person name="Tunlid A."/>
            <person name="Henrissat B."/>
            <person name="Grigoriev I.V."/>
            <person name="Hibbett D.S."/>
            <person name="Martin F."/>
        </authorList>
    </citation>
    <scope>NUCLEOTIDE SEQUENCE [LARGE SCALE GENOMIC DNA]</scope>
    <source>
        <strain evidence="2">MUT 4182</strain>
    </source>
</reference>
<proteinExistence type="predicted"/>
<keyword evidence="2" id="KW-1185">Reference proteome</keyword>
<dbReference type="AlphaFoldDB" id="A0A0C3L9J4"/>